<dbReference type="InterPro" id="IPR028976">
    <property type="entry name" value="CheC-like_sf"/>
</dbReference>
<keyword evidence="9" id="KW-0966">Cell projection</keyword>
<accession>Q3ADB7</accession>
<comment type="subcellular location">
    <subcellularLocation>
        <location evidence="1">Cell membrane</location>
        <topology evidence="1">Peripheral membrane protein</topology>
        <orientation evidence="1">Cytoplasmic side</orientation>
    </subcellularLocation>
</comment>
<protein>
    <submittedName>
        <fullName evidence="9">Flagellar motor switch protein</fullName>
    </submittedName>
</protein>
<dbReference type="Gene3D" id="3.40.1550.10">
    <property type="entry name" value="CheC-like"/>
    <property type="match status" value="1"/>
</dbReference>
<dbReference type="PRINTS" id="PR00956">
    <property type="entry name" value="FLGMOTORFLIN"/>
</dbReference>
<keyword evidence="9" id="KW-0969">Cilium</keyword>
<evidence type="ECO:0000259" key="8">
    <source>
        <dbReference type="Pfam" id="PF04509"/>
    </source>
</evidence>
<keyword evidence="10" id="KW-1185">Reference proteome</keyword>
<dbReference type="eggNOG" id="COG1886">
    <property type="taxonomic scope" value="Bacteria"/>
</dbReference>
<dbReference type="InterPro" id="IPR051469">
    <property type="entry name" value="FliN/MopA/SpaO"/>
</dbReference>
<dbReference type="GO" id="GO:0003774">
    <property type="term" value="F:cytoskeletal motor activity"/>
    <property type="evidence" value="ECO:0007669"/>
    <property type="project" value="InterPro"/>
</dbReference>
<proteinExistence type="inferred from homology"/>
<dbReference type="GO" id="GO:0005886">
    <property type="term" value="C:plasma membrane"/>
    <property type="evidence" value="ECO:0007669"/>
    <property type="project" value="UniProtKB-SubCell"/>
</dbReference>
<dbReference type="Pfam" id="PF01052">
    <property type="entry name" value="FliMN_C"/>
    <property type="match status" value="1"/>
</dbReference>
<keyword evidence="6" id="KW-0472">Membrane</keyword>
<comment type="similarity">
    <text evidence="2">Belongs to the FliN/MopA/SpaO family.</text>
</comment>
<dbReference type="NCBIfam" id="TIGR02480">
    <property type="entry name" value="fliN"/>
    <property type="match status" value="1"/>
</dbReference>
<keyword evidence="9" id="KW-0282">Flagellum</keyword>
<dbReference type="PANTHER" id="PTHR43484">
    <property type="match status" value="1"/>
</dbReference>
<dbReference type="FunCoup" id="Q3ADB7">
    <property type="interactions" value="33"/>
</dbReference>
<evidence type="ECO:0000256" key="5">
    <source>
        <dbReference type="ARBA" id="ARBA00022779"/>
    </source>
</evidence>
<feature type="domain" description="CheC-like protein" evidence="8">
    <location>
        <begin position="37"/>
        <end position="72"/>
    </location>
</feature>
<dbReference type="InterPro" id="IPR007597">
    <property type="entry name" value="CheC"/>
</dbReference>
<gene>
    <name evidence="9" type="ordered locus">CHY_1020</name>
</gene>
<keyword evidence="3" id="KW-1003">Cell membrane</keyword>
<dbReference type="HOGENOM" id="CLU_033893_0_0_9"/>
<dbReference type="PANTHER" id="PTHR43484:SF1">
    <property type="entry name" value="FLAGELLAR MOTOR SWITCH PROTEIN FLIN"/>
    <property type="match status" value="1"/>
</dbReference>
<dbReference type="OrthoDB" id="9773459at2"/>
<keyword evidence="5" id="KW-0283">Flagellar rotation</keyword>
<evidence type="ECO:0000256" key="3">
    <source>
        <dbReference type="ARBA" id="ARBA00022475"/>
    </source>
</evidence>
<dbReference type="RefSeq" id="WP_011343943.1">
    <property type="nucleotide sequence ID" value="NC_007503.1"/>
</dbReference>
<evidence type="ECO:0000256" key="4">
    <source>
        <dbReference type="ARBA" id="ARBA00022500"/>
    </source>
</evidence>
<dbReference type="Pfam" id="PF04509">
    <property type="entry name" value="CheC"/>
    <property type="match status" value="2"/>
</dbReference>
<dbReference type="InterPro" id="IPR001543">
    <property type="entry name" value="FliN-like_C"/>
</dbReference>
<evidence type="ECO:0000256" key="1">
    <source>
        <dbReference type="ARBA" id="ARBA00004413"/>
    </source>
</evidence>
<dbReference type="GO" id="GO:0009425">
    <property type="term" value="C:bacterial-type flagellum basal body"/>
    <property type="evidence" value="ECO:0007669"/>
    <property type="project" value="InterPro"/>
</dbReference>
<dbReference type="STRING" id="246194.CHY_1020"/>
<keyword evidence="4" id="KW-0145">Chemotaxis</keyword>
<reference evidence="9 10" key="1">
    <citation type="journal article" date="2005" name="PLoS Genet.">
        <title>Life in hot carbon monoxide: the complete genome sequence of Carboxydothermus hydrogenoformans Z-2901.</title>
        <authorList>
            <person name="Wu M."/>
            <person name="Ren Q."/>
            <person name="Durkin A.S."/>
            <person name="Daugherty S.C."/>
            <person name="Brinkac L.M."/>
            <person name="Dodson R.J."/>
            <person name="Madupu R."/>
            <person name="Sullivan S.A."/>
            <person name="Kolonay J.F."/>
            <person name="Haft D.H."/>
            <person name="Nelson W.C."/>
            <person name="Tallon L.J."/>
            <person name="Jones K.M."/>
            <person name="Ulrich L.E."/>
            <person name="Gonzalez J.M."/>
            <person name="Zhulin I.B."/>
            <person name="Robb F.T."/>
            <person name="Eisen J.A."/>
        </authorList>
    </citation>
    <scope>NUCLEOTIDE SEQUENCE [LARGE SCALE GENOMIC DNA]</scope>
    <source>
        <strain evidence="10">ATCC BAA-161 / DSM 6008 / Z-2901</strain>
    </source>
</reference>
<evidence type="ECO:0000313" key="9">
    <source>
        <dbReference type="EMBL" id="ABB14693.1"/>
    </source>
</evidence>
<dbReference type="AlphaFoldDB" id="Q3ADB7"/>
<dbReference type="KEGG" id="chy:CHY_1020"/>
<dbReference type="GO" id="GO:0016787">
    <property type="term" value="F:hydrolase activity"/>
    <property type="evidence" value="ECO:0007669"/>
    <property type="project" value="InterPro"/>
</dbReference>
<feature type="domain" description="Flagellar motor switch protein FliN-like C-terminal" evidence="7">
    <location>
        <begin position="268"/>
        <end position="338"/>
    </location>
</feature>
<dbReference type="GO" id="GO:0071973">
    <property type="term" value="P:bacterial-type flagellum-dependent cell motility"/>
    <property type="evidence" value="ECO:0007669"/>
    <property type="project" value="InterPro"/>
</dbReference>
<dbReference type="eggNOG" id="COG1776">
    <property type="taxonomic scope" value="Bacteria"/>
</dbReference>
<dbReference type="InterPro" id="IPR001172">
    <property type="entry name" value="FliN_T3SS_HrcQb"/>
</dbReference>
<evidence type="ECO:0000313" key="10">
    <source>
        <dbReference type="Proteomes" id="UP000002706"/>
    </source>
</evidence>
<dbReference type="CDD" id="cd17907">
    <property type="entry name" value="FliY_FliN-Y"/>
    <property type="match status" value="1"/>
</dbReference>
<evidence type="ECO:0000256" key="6">
    <source>
        <dbReference type="ARBA" id="ARBA00023136"/>
    </source>
</evidence>
<evidence type="ECO:0000259" key="7">
    <source>
        <dbReference type="Pfam" id="PF01052"/>
    </source>
</evidence>
<dbReference type="GO" id="GO:0006935">
    <property type="term" value="P:chemotaxis"/>
    <property type="evidence" value="ECO:0007669"/>
    <property type="project" value="UniProtKB-KW"/>
</dbReference>
<dbReference type="SUPFAM" id="SSF103039">
    <property type="entry name" value="CheC-like"/>
    <property type="match status" value="1"/>
</dbReference>
<dbReference type="InterPro" id="IPR036429">
    <property type="entry name" value="SpoA-like_sf"/>
</dbReference>
<dbReference type="Proteomes" id="UP000002706">
    <property type="component" value="Chromosome"/>
</dbReference>
<dbReference type="InterPro" id="IPR012826">
    <property type="entry name" value="FliN"/>
</dbReference>
<dbReference type="NCBIfam" id="NF005995">
    <property type="entry name" value="PRK08119.1"/>
    <property type="match status" value="1"/>
</dbReference>
<name>Q3ADB7_CARHZ</name>
<organism evidence="9 10">
    <name type="scientific">Carboxydothermus hydrogenoformans (strain ATCC BAA-161 / DSM 6008 / Z-2901)</name>
    <dbReference type="NCBI Taxonomy" id="246194"/>
    <lineage>
        <taxon>Bacteria</taxon>
        <taxon>Bacillati</taxon>
        <taxon>Bacillota</taxon>
        <taxon>Clostridia</taxon>
        <taxon>Thermoanaerobacterales</taxon>
        <taxon>Thermoanaerobacteraceae</taxon>
        <taxon>Carboxydothermus</taxon>
    </lineage>
</organism>
<dbReference type="SUPFAM" id="SSF101801">
    <property type="entry name" value="Surface presentation of antigens (SPOA)"/>
    <property type="match status" value="1"/>
</dbReference>
<sequence>MDNQFLSQEEIDALLRSEPVPSESEGSGTGIILTDAEKDALGEAGNISMGSAATSLSQLVGRKVIITSPRVEVQKEKEFFASFREPYMVIEVEFTEGLSGKNVLIIKENEVGVIASLMMGGDGTHSGEITELEQSAAQEAMNQMIASSATALSEIFKRKINISPPRSKMINSRENDTYEPFGGHEVVVIYFNMQIEDLVDTDIMQVMEPATAKEVAQMLLAKVYGSPETEPAVMAHEMLEGAKATNIEKKVEKAEEQFVLPTDEKLELILDIPLKVEVVLGRTRRPIKEILSFGPGAIIDLDQLVDEDVEVLVNGTLVAKGEIVVVGENFGIKINQILSPKERLSKI</sequence>
<dbReference type="InParanoid" id="Q3ADB7"/>
<feature type="domain" description="CheC-like protein" evidence="8">
    <location>
        <begin position="133"/>
        <end position="167"/>
    </location>
</feature>
<evidence type="ECO:0000256" key="2">
    <source>
        <dbReference type="ARBA" id="ARBA00009226"/>
    </source>
</evidence>
<dbReference type="EMBL" id="CP000141">
    <property type="protein sequence ID" value="ABB14693.1"/>
    <property type="molecule type" value="Genomic_DNA"/>
</dbReference>
<dbReference type="Gene3D" id="2.30.330.10">
    <property type="entry name" value="SpoA-like"/>
    <property type="match status" value="1"/>
</dbReference>